<reference evidence="1 2" key="1">
    <citation type="journal article" date="2016" name="Nat. Commun.">
        <title>Thousands of microbial genomes shed light on interconnected biogeochemical processes in an aquifer system.</title>
        <authorList>
            <person name="Anantharaman K."/>
            <person name="Brown C.T."/>
            <person name="Hug L.A."/>
            <person name="Sharon I."/>
            <person name="Castelle C.J."/>
            <person name="Probst A.J."/>
            <person name="Thomas B.C."/>
            <person name="Singh A."/>
            <person name="Wilkins M.J."/>
            <person name="Karaoz U."/>
            <person name="Brodie E.L."/>
            <person name="Williams K.H."/>
            <person name="Hubbard S.S."/>
            <person name="Banfield J.F."/>
        </authorList>
    </citation>
    <scope>NUCLEOTIDE SEQUENCE [LARGE SCALE GENOMIC DNA]</scope>
</reference>
<protein>
    <submittedName>
        <fullName evidence="1">Uncharacterized protein</fullName>
    </submittedName>
</protein>
<evidence type="ECO:0000313" key="2">
    <source>
        <dbReference type="Proteomes" id="UP000178086"/>
    </source>
</evidence>
<sequence>MGMSLNDFFKIRGKFKAICFFCHVNKSCKNIRLRRRSIHCFNQSFIELITCNKTFDFSTGGKFAGIYKHSLGDIDRDLESGNFYIFY</sequence>
<dbReference type="Proteomes" id="UP000178086">
    <property type="component" value="Unassembled WGS sequence"/>
</dbReference>
<organism evidence="1 2">
    <name type="scientific">Candidatus Aquicultor primus</name>
    <dbReference type="NCBI Taxonomy" id="1797195"/>
    <lineage>
        <taxon>Bacteria</taxon>
        <taxon>Bacillati</taxon>
        <taxon>Actinomycetota</taxon>
        <taxon>Candidatus Aquicultoria</taxon>
        <taxon>Candidatus Aquicultorales</taxon>
        <taxon>Candidatus Aquicultoraceae</taxon>
        <taxon>Candidatus Aquicultor</taxon>
    </lineage>
</organism>
<gene>
    <name evidence="1" type="ORF">A2074_05340</name>
</gene>
<comment type="caution">
    <text evidence="1">The sequence shown here is derived from an EMBL/GenBank/DDBJ whole genome shotgun (WGS) entry which is preliminary data.</text>
</comment>
<dbReference type="AlphaFoldDB" id="A0A1F2UII7"/>
<accession>A0A1F2UII7</accession>
<name>A0A1F2UII7_9ACTN</name>
<dbReference type="EMBL" id="MELI01000084">
    <property type="protein sequence ID" value="OFW32818.1"/>
    <property type="molecule type" value="Genomic_DNA"/>
</dbReference>
<evidence type="ECO:0000313" key="1">
    <source>
        <dbReference type="EMBL" id="OFW32818.1"/>
    </source>
</evidence>
<proteinExistence type="predicted"/>